<comment type="caution">
    <text evidence="8">The sequence shown here is derived from an EMBL/GenBank/DDBJ whole genome shotgun (WGS) entry which is preliminary data.</text>
</comment>
<dbReference type="PROSITE" id="PS00798">
    <property type="entry name" value="ALDOKETO_REDUCTASE_1"/>
    <property type="match status" value="1"/>
</dbReference>
<proteinExistence type="inferred from homology"/>
<keyword evidence="9" id="KW-1185">Reference proteome</keyword>
<keyword evidence="2" id="KW-0521">NADP</keyword>
<protein>
    <recommendedName>
        <fullName evidence="7">NADP-dependent oxidoreductase domain-containing protein</fullName>
    </recommendedName>
</protein>
<evidence type="ECO:0000256" key="6">
    <source>
        <dbReference type="PIRSR" id="PIRSR000097-3"/>
    </source>
</evidence>
<reference evidence="8" key="1">
    <citation type="submission" date="2021-03" db="EMBL/GenBank/DDBJ databases">
        <title>Chromosome level genome of the anhydrobiotic midge Polypedilum vanderplanki.</title>
        <authorList>
            <person name="Yoshida Y."/>
            <person name="Kikawada T."/>
            <person name="Gusev O."/>
        </authorList>
    </citation>
    <scope>NUCLEOTIDE SEQUENCE</scope>
    <source>
        <strain evidence="8">NIAS01</strain>
        <tissue evidence="8">Whole body or cell culture</tissue>
    </source>
</reference>
<dbReference type="PIRSF" id="PIRSF000097">
    <property type="entry name" value="AKR"/>
    <property type="match status" value="1"/>
</dbReference>
<dbReference type="AlphaFoldDB" id="A0A9J6C2T2"/>
<dbReference type="InterPro" id="IPR020471">
    <property type="entry name" value="AKR"/>
</dbReference>
<feature type="binding site" evidence="5">
    <location>
        <position position="112"/>
    </location>
    <ligand>
        <name>substrate</name>
    </ligand>
</feature>
<dbReference type="GO" id="GO:0016491">
    <property type="term" value="F:oxidoreductase activity"/>
    <property type="evidence" value="ECO:0007669"/>
    <property type="project" value="UniProtKB-KW"/>
</dbReference>
<dbReference type="PRINTS" id="PR00069">
    <property type="entry name" value="ALDKETRDTASE"/>
</dbReference>
<dbReference type="EMBL" id="JADBJN010000002">
    <property type="protein sequence ID" value="KAG5676330.1"/>
    <property type="molecule type" value="Genomic_DNA"/>
</dbReference>
<dbReference type="Pfam" id="PF00248">
    <property type="entry name" value="Aldo_ket_red"/>
    <property type="match status" value="1"/>
</dbReference>
<sequence length="319" mass="36244">MSVPSVELSNGFKIPMLGLGTWLSPVGQVEQAVKDAIDAGYRHIDGAYVYRNEAEVGNAIAAKIDEGIVTREELFVTSKLWNIFHDPKHVRGALEKTLQDLKLNYIDLYLIHFPMGLKFIDSETLSPKTENGEWMIDTIDHAETWKAMEELVDEGLVISIGLSNFNSKQIEYILSNANIKPVMLQCECHPYLNQKKLIEFCHEKGIAFTAYSPLGSNSRPSAKPDDPQLMEDPTILQISEKHSKTPAQILLRWQIQRGVIAIPKSVTKSRIISNFDIFDFELDEEDMENIDGLNRNERLIAFKDLRHHPNYPFGSNVEF</sequence>
<dbReference type="PROSITE" id="PS00063">
    <property type="entry name" value="ALDOKETO_REDUCTASE_3"/>
    <property type="match status" value="1"/>
</dbReference>
<keyword evidence="3" id="KW-0560">Oxidoreductase</keyword>
<dbReference type="Gene3D" id="3.20.20.100">
    <property type="entry name" value="NADP-dependent oxidoreductase domain"/>
    <property type="match status" value="1"/>
</dbReference>
<dbReference type="PANTHER" id="PTHR11732">
    <property type="entry name" value="ALDO/KETO REDUCTASE"/>
    <property type="match status" value="1"/>
</dbReference>
<feature type="active site" description="Proton donor" evidence="4">
    <location>
        <position position="50"/>
    </location>
</feature>
<evidence type="ECO:0000256" key="4">
    <source>
        <dbReference type="PIRSR" id="PIRSR000097-1"/>
    </source>
</evidence>
<dbReference type="Proteomes" id="UP001107558">
    <property type="component" value="Chromosome 2"/>
</dbReference>
<comment type="similarity">
    <text evidence="1">Belongs to the aldo/keto reductase family.</text>
</comment>
<evidence type="ECO:0000313" key="9">
    <source>
        <dbReference type="Proteomes" id="UP001107558"/>
    </source>
</evidence>
<dbReference type="SUPFAM" id="SSF51430">
    <property type="entry name" value="NAD(P)-linked oxidoreductase"/>
    <property type="match status" value="1"/>
</dbReference>
<dbReference type="InterPro" id="IPR036812">
    <property type="entry name" value="NAD(P)_OxRdtase_dom_sf"/>
</dbReference>
<evidence type="ECO:0000259" key="7">
    <source>
        <dbReference type="Pfam" id="PF00248"/>
    </source>
</evidence>
<feature type="domain" description="NADP-dependent oxidoreductase" evidence="7">
    <location>
        <begin position="17"/>
        <end position="294"/>
    </location>
</feature>
<name>A0A9J6C2T2_POLVA</name>
<evidence type="ECO:0000256" key="3">
    <source>
        <dbReference type="ARBA" id="ARBA00023002"/>
    </source>
</evidence>
<dbReference type="FunFam" id="3.20.20.100:FF:000006">
    <property type="entry name" value="Aldo-keto reductase family 1 member A1"/>
    <property type="match status" value="1"/>
</dbReference>
<gene>
    <name evidence="8" type="ORF">PVAND_006174</name>
</gene>
<feature type="site" description="Lowers pKa of active site Tyr" evidence="6">
    <location>
        <position position="79"/>
    </location>
</feature>
<dbReference type="InterPro" id="IPR018170">
    <property type="entry name" value="Aldo/ket_reductase_CS"/>
</dbReference>
<evidence type="ECO:0000256" key="5">
    <source>
        <dbReference type="PIRSR" id="PIRSR000097-2"/>
    </source>
</evidence>
<evidence type="ECO:0000256" key="2">
    <source>
        <dbReference type="ARBA" id="ARBA00022857"/>
    </source>
</evidence>
<organism evidence="8 9">
    <name type="scientific">Polypedilum vanderplanki</name>
    <name type="common">Sleeping chironomid midge</name>
    <dbReference type="NCBI Taxonomy" id="319348"/>
    <lineage>
        <taxon>Eukaryota</taxon>
        <taxon>Metazoa</taxon>
        <taxon>Ecdysozoa</taxon>
        <taxon>Arthropoda</taxon>
        <taxon>Hexapoda</taxon>
        <taxon>Insecta</taxon>
        <taxon>Pterygota</taxon>
        <taxon>Neoptera</taxon>
        <taxon>Endopterygota</taxon>
        <taxon>Diptera</taxon>
        <taxon>Nematocera</taxon>
        <taxon>Chironomoidea</taxon>
        <taxon>Chironomidae</taxon>
        <taxon>Chironominae</taxon>
        <taxon>Polypedilum</taxon>
        <taxon>Polypedilum</taxon>
    </lineage>
</organism>
<dbReference type="InterPro" id="IPR023210">
    <property type="entry name" value="NADP_OxRdtase_dom"/>
</dbReference>
<evidence type="ECO:0000313" key="8">
    <source>
        <dbReference type="EMBL" id="KAG5676330.1"/>
    </source>
</evidence>
<dbReference type="OrthoDB" id="416253at2759"/>
<accession>A0A9J6C2T2</accession>
<evidence type="ECO:0000256" key="1">
    <source>
        <dbReference type="ARBA" id="ARBA00007905"/>
    </source>
</evidence>